<comment type="subcellular location">
    <subcellularLocation>
        <location evidence="1">Cell membrane</location>
        <topology evidence="1">Single-pass type I membrane protein</topology>
    </subcellularLocation>
</comment>
<evidence type="ECO:0000256" key="13">
    <source>
        <dbReference type="ARBA" id="ARBA00023157"/>
    </source>
</evidence>
<evidence type="ECO:0000256" key="9">
    <source>
        <dbReference type="ARBA" id="ARBA00022840"/>
    </source>
</evidence>
<feature type="domain" description="ALK/LTK-like glycine-rich" evidence="17">
    <location>
        <begin position="63"/>
        <end position="181"/>
    </location>
</feature>
<evidence type="ECO:0000256" key="1">
    <source>
        <dbReference type="ARBA" id="ARBA00004251"/>
    </source>
</evidence>
<evidence type="ECO:0000256" key="10">
    <source>
        <dbReference type="ARBA" id="ARBA00022989"/>
    </source>
</evidence>
<reference evidence="18" key="1">
    <citation type="submission" date="2022-01" db="EMBL/GenBank/DDBJ databases">
        <authorList>
            <person name="Braso-Vives M."/>
        </authorList>
    </citation>
    <scope>NUCLEOTIDE SEQUENCE</scope>
</reference>
<dbReference type="GO" id="GO:0004714">
    <property type="term" value="F:transmembrane receptor protein tyrosine kinase activity"/>
    <property type="evidence" value="ECO:0007669"/>
    <property type="project" value="UniProtKB-EC"/>
</dbReference>
<dbReference type="GO" id="GO:0005886">
    <property type="term" value="C:plasma membrane"/>
    <property type="evidence" value="ECO:0007669"/>
    <property type="project" value="UniProtKB-SubCell"/>
</dbReference>
<keyword evidence="19" id="KW-1185">Reference proteome</keyword>
<dbReference type="PANTHER" id="PTHR31535:SF3">
    <property type="entry name" value="REGULATORY PROTEIN ZESTE"/>
    <property type="match status" value="1"/>
</dbReference>
<feature type="compositionally biased region" description="Basic and acidic residues" evidence="16">
    <location>
        <begin position="150"/>
        <end position="160"/>
    </location>
</feature>
<sequence>MYFIFLSIGDNVQVSALRSPRWGQLVVSRSAQLTWDNTTVSGQDHDGLVTLQNGIQLFTVKHTGTYRIGAAGAAAGWGKRTPKSVRGRGSLMKGTLPLKRGEVLKILVGQEGVQDVPGCGVGGGGGTFVTRDDNTPLIIAGGGGGGNHMSARETTSDGTKETSGNPSSGGKVRGKDGNGAVKGASDDVVEGPITMQMEVSVVEVEGMVGVGVEEEVVEVILEGDEGMTEKGIVEGEVVHLTQAKSPQERVVQMTAQVMLL</sequence>
<keyword evidence="5" id="KW-0812">Transmembrane</keyword>
<keyword evidence="14" id="KW-0675">Receptor</keyword>
<dbReference type="OrthoDB" id="5982253at2759"/>
<evidence type="ECO:0000256" key="5">
    <source>
        <dbReference type="ARBA" id="ARBA00022692"/>
    </source>
</evidence>
<keyword evidence="12" id="KW-0829">Tyrosine-protein kinase</keyword>
<keyword evidence="15" id="KW-0325">Glycoprotein</keyword>
<evidence type="ECO:0000256" key="3">
    <source>
        <dbReference type="ARBA" id="ARBA00022475"/>
    </source>
</evidence>
<keyword evidence="13" id="KW-1015">Disulfide bond</keyword>
<keyword evidence="8" id="KW-0418">Kinase</keyword>
<evidence type="ECO:0000256" key="4">
    <source>
        <dbReference type="ARBA" id="ARBA00022679"/>
    </source>
</evidence>
<evidence type="ECO:0000313" key="18">
    <source>
        <dbReference type="EMBL" id="CAH1229545.1"/>
    </source>
</evidence>
<dbReference type="Pfam" id="PF12810">
    <property type="entry name" value="ALK_LTK_GRD"/>
    <property type="match status" value="1"/>
</dbReference>
<dbReference type="EC" id="2.7.10.1" evidence="2"/>
<organism evidence="18 19">
    <name type="scientific">Branchiostoma lanceolatum</name>
    <name type="common">Common lancelet</name>
    <name type="synonym">Amphioxus lanceolatum</name>
    <dbReference type="NCBI Taxonomy" id="7740"/>
    <lineage>
        <taxon>Eukaryota</taxon>
        <taxon>Metazoa</taxon>
        <taxon>Chordata</taxon>
        <taxon>Cephalochordata</taxon>
        <taxon>Leptocardii</taxon>
        <taxon>Amphioxiformes</taxon>
        <taxon>Branchiostomatidae</taxon>
        <taxon>Branchiostoma</taxon>
    </lineage>
</organism>
<evidence type="ECO:0000256" key="6">
    <source>
        <dbReference type="ARBA" id="ARBA00022729"/>
    </source>
</evidence>
<keyword evidence="7" id="KW-0547">Nucleotide-binding</keyword>
<evidence type="ECO:0000256" key="16">
    <source>
        <dbReference type="SAM" id="MobiDB-lite"/>
    </source>
</evidence>
<gene>
    <name evidence="18" type="primary">Hypp239</name>
    <name evidence="18" type="ORF">BLAG_LOCUS846</name>
</gene>
<evidence type="ECO:0000259" key="17">
    <source>
        <dbReference type="Pfam" id="PF12810"/>
    </source>
</evidence>
<evidence type="ECO:0000256" key="14">
    <source>
        <dbReference type="ARBA" id="ARBA00023170"/>
    </source>
</evidence>
<dbReference type="Proteomes" id="UP000838412">
    <property type="component" value="Chromosome 1"/>
</dbReference>
<dbReference type="PANTHER" id="PTHR31535">
    <property type="match status" value="1"/>
</dbReference>
<keyword evidence="6" id="KW-0732">Signal</keyword>
<keyword evidence="3" id="KW-1003">Cell membrane</keyword>
<evidence type="ECO:0000256" key="7">
    <source>
        <dbReference type="ARBA" id="ARBA00022741"/>
    </source>
</evidence>
<keyword evidence="4" id="KW-0808">Transferase</keyword>
<evidence type="ECO:0000256" key="15">
    <source>
        <dbReference type="ARBA" id="ARBA00023180"/>
    </source>
</evidence>
<accession>A0A8J9YK05</accession>
<keyword evidence="9" id="KW-0067">ATP-binding</keyword>
<protein>
    <recommendedName>
        <fullName evidence="2">receptor protein-tyrosine kinase</fullName>
        <ecNumber evidence="2">2.7.10.1</ecNumber>
    </recommendedName>
</protein>
<evidence type="ECO:0000256" key="2">
    <source>
        <dbReference type="ARBA" id="ARBA00011902"/>
    </source>
</evidence>
<dbReference type="InterPro" id="IPR055163">
    <property type="entry name" value="ALK/LTK-like_GRD"/>
</dbReference>
<evidence type="ECO:0000256" key="8">
    <source>
        <dbReference type="ARBA" id="ARBA00022777"/>
    </source>
</evidence>
<evidence type="ECO:0000256" key="11">
    <source>
        <dbReference type="ARBA" id="ARBA00023136"/>
    </source>
</evidence>
<keyword evidence="10" id="KW-1133">Transmembrane helix</keyword>
<name>A0A8J9YK05_BRALA</name>
<dbReference type="GO" id="GO:0005524">
    <property type="term" value="F:ATP binding"/>
    <property type="evidence" value="ECO:0007669"/>
    <property type="project" value="UniProtKB-KW"/>
</dbReference>
<keyword evidence="11" id="KW-0472">Membrane</keyword>
<feature type="region of interest" description="Disordered" evidence="16">
    <location>
        <begin position="140"/>
        <end position="186"/>
    </location>
</feature>
<evidence type="ECO:0000256" key="12">
    <source>
        <dbReference type="ARBA" id="ARBA00023137"/>
    </source>
</evidence>
<evidence type="ECO:0000313" key="19">
    <source>
        <dbReference type="Proteomes" id="UP000838412"/>
    </source>
</evidence>
<dbReference type="EMBL" id="OV696686">
    <property type="protein sequence ID" value="CAH1229545.1"/>
    <property type="molecule type" value="Genomic_DNA"/>
</dbReference>
<dbReference type="AlphaFoldDB" id="A0A8J9YK05"/>
<proteinExistence type="predicted"/>